<keyword evidence="3" id="KW-0274">FAD</keyword>
<gene>
    <name evidence="6" type="primary">solA</name>
    <name evidence="6" type="ORF">ACFPJA_16605</name>
</gene>
<dbReference type="InterPro" id="IPR006076">
    <property type="entry name" value="FAD-dep_OxRdtase"/>
</dbReference>
<proteinExistence type="predicted"/>
<dbReference type="Gene3D" id="3.50.50.60">
    <property type="entry name" value="FAD/NAD(P)-binding domain"/>
    <property type="match status" value="1"/>
</dbReference>
<dbReference type="InterPro" id="IPR045170">
    <property type="entry name" value="MTOX"/>
</dbReference>
<dbReference type="Gene3D" id="3.30.9.10">
    <property type="entry name" value="D-Amino Acid Oxidase, subunit A, domain 2"/>
    <property type="match status" value="1"/>
</dbReference>
<dbReference type="EMBL" id="JBHSKV010000024">
    <property type="protein sequence ID" value="MFC5136331.1"/>
    <property type="molecule type" value="Genomic_DNA"/>
</dbReference>
<feature type="domain" description="FAD dependent oxidoreductase" evidence="5">
    <location>
        <begin position="9"/>
        <end position="359"/>
    </location>
</feature>
<organism evidence="6 7">
    <name type="scientific">Halorubrum glutamatedens</name>
    <dbReference type="NCBI Taxonomy" id="2707018"/>
    <lineage>
        <taxon>Archaea</taxon>
        <taxon>Methanobacteriati</taxon>
        <taxon>Methanobacteriota</taxon>
        <taxon>Stenosarchaea group</taxon>
        <taxon>Halobacteria</taxon>
        <taxon>Halobacteriales</taxon>
        <taxon>Haloferacaceae</taxon>
        <taxon>Halorubrum</taxon>
    </lineage>
</organism>
<dbReference type="NCBIfam" id="NF008425">
    <property type="entry name" value="PRK11259.1"/>
    <property type="match status" value="1"/>
</dbReference>
<dbReference type="Proteomes" id="UP001596145">
    <property type="component" value="Unassembled WGS sequence"/>
</dbReference>
<keyword evidence="7" id="KW-1185">Reference proteome</keyword>
<comment type="cofactor">
    <cofactor evidence="1">
        <name>FAD</name>
        <dbReference type="ChEBI" id="CHEBI:57692"/>
    </cofactor>
</comment>
<dbReference type="RefSeq" id="WP_122104616.1">
    <property type="nucleotide sequence ID" value="NZ_JBHSKV010000024.1"/>
</dbReference>
<evidence type="ECO:0000256" key="1">
    <source>
        <dbReference type="ARBA" id="ARBA00001974"/>
    </source>
</evidence>
<evidence type="ECO:0000256" key="3">
    <source>
        <dbReference type="ARBA" id="ARBA00022827"/>
    </source>
</evidence>
<comment type="caution">
    <text evidence="6">The sequence shown here is derived from an EMBL/GenBank/DDBJ whole genome shotgun (WGS) entry which is preliminary data.</text>
</comment>
<reference evidence="6 7" key="1">
    <citation type="journal article" date="2019" name="Int. J. Syst. Evol. Microbiol.">
        <title>The Global Catalogue of Microorganisms (GCM) 10K type strain sequencing project: providing services to taxonomists for standard genome sequencing and annotation.</title>
        <authorList>
            <consortium name="The Broad Institute Genomics Platform"/>
            <consortium name="The Broad Institute Genome Sequencing Center for Infectious Disease"/>
            <person name="Wu L."/>
            <person name="Ma J."/>
        </authorList>
    </citation>
    <scope>NUCLEOTIDE SEQUENCE [LARGE SCALE GENOMIC DNA]</scope>
    <source>
        <strain evidence="6 7">CGMCC 1.16026</strain>
    </source>
</reference>
<keyword evidence="4 6" id="KW-0560">Oxidoreductase</keyword>
<protein>
    <submittedName>
        <fullName evidence="6">N-methyl-L-tryptophan oxidase</fullName>
        <ecNumber evidence="6">1.5.3.2</ecNumber>
    </submittedName>
</protein>
<evidence type="ECO:0000259" key="5">
    <source>
        <dbReference type="Pfam" id="PF01266"/>
    </source>
</evidence>
<sequence length="378" mass="41667">MTPDETYEVIVVGVGGMGSAATYHLAKRGVDVLGIERYDVPHAHGSSHGESRLLRLPQTKGHEYVPLVKRARDRWLELEDEIGWELFVETGTVGIGPPGSDKIADATAACDRHDVSYETLSTAEIGERFPAYDLPEDYVGIYQDDGGFLASERAVTAHVRRAQAHGGTVHARERVLDWEPVGDGVRVRTDRGTYAADHLVVSSGAWAAKHLDVLSGRLTPERRVMIWVQPDREEHFTPEAFPGFTIRVPEGSYYGFPTYERPGYKFGREPETPEAIDPDDWRTEPTLQDDEFLRRLPENHLPTGNGPTMGMSSCIVTESVDGHFYVDTHPDYPQVSIAAGFSGSGFKFCSVIGEALADLATTGDTDVPIGRFRLAGRL</sequence>
<accession>A0ABD5QW39</accession>
<dbReference type="GO" id="GO:0050131">
    <property type="term" value="F:N-methyl-L-amino-acid oxidase activity"/>
    <property type="evidence" value="ECO:0007669"/>
    <property type="project" value="UniProtKB-EC"/>
</dbReference>
<dbReference type="SUPFAM" id="SSF51905">
    <property type="entry name" value="FAD/NAD(P)-binding domain"/>
    <property type="match status" value="1"/>
</dbReference>
<evidence type="ECO:0000313" key="7">
    <source>
        <dbReference type="Proteomes" id="UP001596145"/>
    </source>
</evidence>
<dbReference type="AlphaFoldDB" id="A0ABD5QW39"/>
<dbReference type="PANTHER" id="PTHR10961">
    <property type="entry name" value="PEROXISOMAL SARCOSINE OXIDASE"/>
    <property type="match status" value="1"/>
</dbReference>
<dbReference type="SUPFAM" id="SSF54373">
    <property type="entry name" value="FAD-linked reductases, C-terminal domain"/>
    <property type="match status" value="1"/>
</dbReference>
<evidence type="ECO:0000256" key="2">
    <source>
        <dbReference type="ARBA" id="ARBA00022630"/>
    </source>
</evidence>
<name>A0ABD5QW39_9EURY</name>
<dbReference type="Pfam" id="PF01266">
    <property type="entry name" value="DAO"/>
    <property type="match status" value="1"/>
</dbReference>
<evidence type="ECO:0000256" key="4">
    <source>
        <dbReference type="ARBA" id="ARBA00023002"/>
    </source>
</evidence>
<dbReference type="InterPro" id="IPR036188">
    <property type="entry name" value="FAD/NAD-bd_sf"/>
</dbReference>
<dbReference type="EC" id="1.5.3.2" evidence="6"/>
<dbReference type="PANTHER" id="PTHR10961:SF7">
    <property type="entry name" value="FAD DEPENDENT OXIDOREDUCTASE DOMAIN-CONTAINING PROTEIN"/>
    <property type="match status" value="1"/>
</dbReference>
<evidence type="ECO:0000313" key="6">
    <source>
        <dbReference type="EMBL" id="MFC5136331.1"/>
    </source>
</evidence>
<keyword evidence="2" id="KW-0285">Flavoprotein</keyword>